<dbReference type="Proteomes" id="UP000287651">
    <property type="component" value="Unassembled WGS sequence"/>
</dbReference>
<accession>A0A427AR44</accession>
<sequence>MAILHKGFFGDGRGDLERSPDAQVRRNLEWLSWESKVWGSGEKGVGSRERASPFTCYRSKCFIPVGGELARTPSLTFVVPRNMTKTYGVRAVSAAWNEGMTCHATLIGIG</sequence>
<comment type="caution">
    <text evidence="1">The sequence shown here is derived from an EMBL/GenBank/DDBJ whole genome shotgun (WGS) entry which is preliminary data.</text>
</comment>
<dbReference type="EMBL" id="AMZH03001611">
    <property type="protein sequence ID" value="RRT78701.1"/>
    <property type="molecule type" value="Genomic_DNA"/>
</dbReference>
<dbReference type="AlphaFoldDB" id="A0A427AR44"/>
<evidence type="ECO:0000313" key="1">
    <source>
        <dbReference type="EMBL" id="RRT78701.1"/>
    </source>
</evidence>
<reference evidence="1 2" key="1">
    <citation type="journal article" date="2014" name="Agronomy (Basel)">
        <title>A Draft Genome Sequence for Ensete ventricosum, the Drought-Tolerant Tree Against Hunger.</title>
        <authorList>
            <person name="Harrison J."/>
            <person name="Moore K.A."/>
            <person name="Paszkiewicz K."/>
            <person name="Jones T."/>
            <person name="Grant M."/>
            <person name="Ambacheew D."/>
            <person name="Muzemil S."/>
            <person name="Studholme D.J."/>
        </authorList>
    </citation>
    <scope>NUCLEOTIDE SEQUENCE [LARGE SCALE GENOMIC DNA]</scope>
</reference>
<name>A0A427AR44_ENSVE</name>
<organism evidence="1 2">
    <name type="scientific">Ensete ventricosum</name>
    <name type="common">Abyssinian banana</name>
    <name type="synonym">Musa ensete</name>
    <dbReference type="NCBI Taxonomy" id="4639"/>
    <lineage>
        <taxon>Eukaryota</taxon>
        <taxon>Viridiplantae</taxon>
        <taxon>Streptophyta</taxon>
        <taxon>Embryophyta</taxon>
        <taxon>Tracheophyta</taxon>
        <taxon>Spermatophyta</taxon>
        <taxon>Magnoliopsida</taxon>
        <taxon>Liliopsida</taxon>
        <taxon>Zingiberales</taxon>
        <taxon>Musaceae</taxon>
        <taxon>Ensete</taxon>
    </lineage>
</organism>
<gene>
    <name evidence="1" type="ORF">B296_00011604</name>
</gene>
<proteinExistence type="predicted"/>
<protein>
    <submittedName>
        <fullName evidence="1">Uncharacterized protein</fullName>
    </submittedName>
</protein>
<evidence type="ECO:0000313" key="2">
    <source>
        <dbReference type="Proteomes" id="UP000287651"/>
    </source>
</evidence>